<sequence length="533" mass="60067">MSDKYPDPPSPAAGIIHLITNLRPGPPDRGTGIVNHIGLAYGLLGDTVPPTLVEYAVGIQNNLFGNYPTKKDVAPSILFAVIFGLIFFVHLGIFIVNCSRGHYFWISLAWIFYSMLKTCGWALRAQWGQNIVKLNGGLASEFLLIIGFLIIASFNLMLAQRLFTWRHPVGGSRKLFWGFMIGTYFVVIVILVVALVASFVPYLNFLSTSTYEAYQWVVKVTGIFMVLYPLLTVALLILSYWAPTSNDESLYTYQPWWIESFAPTYFVRKGAAQEAEETFMKRNSSHRHAIRVIAATHHHYNSVEGLTNQRGTLKHNVSMGLLCISTLLLMISALGRCVVVWQARLSRDASPAASITFMYFCWGVFEVIINVLYILGRVDLRFYRPDVLPAKVRAIITAEQSVYNSDDEESDHEVDGPDYPRQGGYYAREKSPVHGDYYDEEKGHGGYYGDGSDIDSYTSEDSRLDFQDHGKHDPFDTRFDSDSARSLGSGSLTSRSHLDISVMDDKSYLSRSPSPPYPADRKHHRDDESEFNF</sequence>
<keyword evidence="2" id="KW-1133">Transmembrane helix</keyword>
<protein>
    <submittedName>
        <fullName evidence="3">Uncharacterized protein</fullName>
    </submittedName>
</protein>
<dbReference type="PANTHER" id="PTHR35184:SF1">
    <property type="entry name" value="INTEGRAL MEMBRANE PROTEIN"/>
    <property type="match status" value="1"/>
</dbReference>
<evidence type="ECO:0000256" key="2">
    <source>
        <dbReference type="SAM" id="Phobius"/>
    </source>
</evidence>
<dbReference type="GeneID" id="54781500"/>
<organism evidence="3 4">
    <name type="scientific">Diutina rugosa</name>
    <name type="common">Yeast</name>
    <name type="synonym">Candida rugosa</name>
    <dbReference type="NCBI Taxonomy" id="5481"/>
    <lineage>
        <taxon>Eukaryota</taxon>
        <taxon>Fungi</taxon>
        <taxon>Dikarya</taxon>
        <taxon>Ascomycota</taxon>
        <taxon>Saccharomycotina</taxon>
        <taxon>Pichiomycetes</taxon>
        <taxon>Debaryomycetaceae</taxon>
        <taxon>Diutina</taxon>
    </lineage>
</organism>
<accession>A0A642UNV3</accession>
<reference evidence="3 4" key="1">
    <citation type="submission" date="2019-07" db="EMBL/GenBank/DDBJ databases">
        <title>Genome assembly of two rare yeast pathogens: Diutina rugosa and Trichomonascus ciferrii.</title>
        <authorList>
            <person name="Mixao V."/>
            <person name="Saus E."/>
            <person name="Hansen A."/>
            <person name="Lass-Flor C."/>
            <person name="Gabaldon T."/>
        </authorList>
    </citation>
    <scope>NUCLEOTIDE SEQUENCE [LARGE SCALE GENOMIC DNA]</scope>
    <source>
        <strain evidence="3 4">CBS 613</strain>
    </source>
</reference>
<dbReference type="Proteomes" id="UP000449547">
    <property type="component" value="Unassembled WGS sequence"/>
</dbReference>
<gene>
    <name evidence="3" type="ORF">DIURU_002849</name>
</gene>
<feature type="transmembrane region" description="Helical" evidence="2">
    <location>
        <begin position="220"/>
        <end position="242"/>
    </location>
</feature>
<dbReference type="OrthoDB" id="3357002at2759"/>
<keyword evidence="4" id="KW-1185">Reference proteome</keyword>
<feature type="compositionally biased region" description="Basic and acidic residues" evidence="1">
    <location>
        <begin position="427"/>
        <end position="444"/>
    </location>
</feature>
<dbReference type="Pfam" id="PF11309">
    <property type="entry name" value="DUF3112"/>
    <property type="match status" value="1"/>
</dbReference>
<feature type="region of interest" description="Disordered" evidence="1">
    <location>
        <begin position="403"/>
        <end position="533"/>
    </location>
</feature>
<feature type="transmembrane region" description="Helical" evidence="2">
    <location>
        <begin position="355"/>
        <end position="375"/>
    </location>
</feature>
<feature type="compositionally biased region" description="Low complexity" evidence="1">
    <location>
        <begin position="484"/>
        <end position="495"/>
    </location>
</feature>
<feature type="transmembrane region" description="Helical" evidence="2">
    <location>
        <begin position="103"/>
        <end position="123"/>
    </location>
</feature>
<feature type="transmembrane region" description="Helical" evidence="2">
    <location>
        <begin position="143"/>
        <end position="163"/>
    </location>
</feature>
<dbReference type="RefSeq" id="XP_034012380.1">
    <property type="nucleotide sequence ID" value="XM_034155545.1"/>
</dbReference>
<keyword evidence="2" id="KW-0472">Membrane</keyword>
<evidence type="ECO:0000313" key="4">
    <source>
        <dbReference type="Proteomes" id="UP000449547"/>
    </source>
</evidence>
<proteinExistence type="predicted"/>
<feature type="transmembrane region" description="Helical" evidence="2">
    <location>
        <begin position="319"/>
        <end position="343"/>
    </location>
</feature>
<dbReference type="OMA" id="FWISLAW"/>
<dbReference type="EMBL" id="SWFT01000090">
    <property type="protein sequence ID" value="KAA8902395.1"/>
    <property type="molecule type" value="Genomic_DNA"/>
</dbReference>
<evidence type="ECO:0000313" key="3">
    <source>
        <dbReference type="EMBL" id="KAA8902395.1"/>
    </source>
</evidence>
<keyword evidence="2" id="KW-0812">Transmembrane</keyword>
<dbReference type="InterPro" id="IPR021460">
    <property type="entry name" value="DUF3112"/>
</dbReference>
<dbReference type="VEuPathDB" id="FungiDB:DIURU_002849"/>
<dbReference type="PANTHER" id="PTHR35184">
    <property type="entry name" value="YALI0C10208P"/>
    <property type="match status" value="1"/>
</dbReference>
<feature type="transmembrane region" description="Helical" evidence="2">
    <location>
        <begin position="175"/>
        <end position="200"/>
    </location>
</feature>
<feature type="compositionally biased region" description="Basic and acidic residues" evidence="1">
    <location>
        <begin position="460"/>
        <end position="483"/>
    </location>
</feature>
<name>A0A642UNV3_DIURU</name>
<comment type="caution">
    <text evidence="3">The sequence shown here is derived from an EMBL/GenBank/DDBJ whole genome shotgun (WGS) entry which is preliminary data.</text>
</comment>
<evidence type="ECO:0000256" key="1">
    <source>
        <dbReference type="SAM" id="MobiDB-lite"/>
    </source>
</evidence>
<dbReference type="AlphaFoldDB" id="A0A642UNV3"/>
<feature type="transmembrane region" description="Helical" evidence="2">
    <location>
        <begin position="73"/>
        <end position="96"/>
    </location>
</feature>